<protein>
    <submittedName>
        <fullName evidence="1">Uncharacterized protein</fullName>
    </submittedName>
</protein>
<dbReference type="Proteomes" id="UP001154282">
    <property type="component" value="Unassembled WGS sequence"/>
</dbReference>
<proteinExistence type="predicted"/>
<sequence>MFETVIQVVHSYCKPGNLLDAMAVDVLYRLPPTIGISPDDGENDCDGSQSQEKCNGLHLSRSVSDSSCDFVEKDVCLV</sequence>
<dbReference type="EMBL" id="CAMGYJ010000006">
    <property type="protein sequence ID" value="CAI0440172.1"/>
    <property type="molecule type" value="Genomic_DNA"/>
</dbReference>
<comment type="caution">
    <text evidence="1">The sequence shown here is derived from an EMBL/GenBank/DDBJ whole genome shotgun (WGS) entry which is preliminary data.</text>
</comment>
<evidence type="ECO:0000313" key="1">
    <source>
        <dbReference type="EMBL" id="CAI0440172.1"/>
    </source>
</evidence>
<accession>A0AAV0M090</accession>
<feature type="non-terminal residue" evidence="1">
    <location>
        <position position="78"/>
    </location>
</feature>
<evidence type="ECO:0000313" key="2">
    <source>
        <dbReference type="Proteomes" id="UP001154282"/>
    </source>
</evidence>
<gene>
    <name evidence="1" type="ORF">LITE_LOCUS26425</name>
</gene>
<keyword evidence="2" id="KW-1185">Reference proteome</keyword>
<organism evidence="1 2">
    <name type="scientific">Linum tenue</name>
    <dbReference type="NCBI Taxonomy" id="586396"/>
    <lineage>
        <taxon>Eukaryota</taxon>
        <taxon>Viridiplantae</taxon>
        <taxon>Streptophyta</taxon>
        <taxon>Embryophyta</taxon>
        <taxon>Tracheophyta</taxon>
        <taxon>Spermatophyta</taxon>
        <taxon>Magnoliopsida</taxon>
        <taxon>eudicotyledons</taxon>
        <taxon>Gunneridae</taxon>
        <taxon>Pentapetalae</taxon>
        <taxon>rosids</taxon>
        <taxon>fabids</taxon>
        <taxon>Malpighiales</taxon>
        <taxon>Linaceae</taxon>
        <taxon>Linum</taxon>
    </lineage>
</organism>
<dbReference type="AlphaFoldDB" id="A0AAV0M090"/>
<name>A0AAV0M090_9ROSI</name>
<reference evidence="1" key="1">
    <citation type="submission" date="2022-08" db="EMBL/GenBank/DDBJ databases">
        <authorList>
            <person name="Gutierrez-Valencia J."/>
        </authorList>
    </citation>
    <scope>NUCLEOTIDE SEQUENCE</scope>
</reference>